<dbReference type="AlphaFoldDB" id="A0A915LB49"/>
<sequence length="65" mass="7591">MTILCQNYAENQDIMPELVPDLNNARLMPDHSKHCQIWHRKCQYGNIPERPPTSWGRGVNDKQNS</sequence>
<protein>
    <submittedName>
        <fullName evidence="2">Uncharacterized protein</fullName>
    </submittedName>
</protein>
<keyword evidence="1" id="KW-1185">Reference proteome</keyword>
<reference evidence="2" key="1">
    <citation type="submission" date="2022-11" db="UniProtKB">
        <authorList>
            <consortium name="WormBaseParasite"/>
        </authorList>
    </citation>
    <scope>IDENTIFICATION</scope>
</reference>
<organism evidence="1 2">
    <name type="scientific">Romanomermis culicivorax</name>
    <name type="common">Nematode worm</name>
    <dbReference type="NCBI Taxonomy" id="13658"/>
    <lineage>
        <taxon>Eukaryota</taxon>
        <taxon>Metazoa</taxon>
        <taxon>Ecdysozoa</taxon>
        <taxon>Nematoda</taxon>
        <taxon>Enoplea</taxon>
        <taxon>Dorylaimia</taxon>
        <taxon>Mermithida</taxon>
        <taxon>Mermithoidea</taxon>
        <taxon>Mermithidae</taxon>
        <taxon>Romanomermis</taxon>
    </lineage>
</organism>
<name>A0A915LB49_ROMCU</name>
<evidence type="ECO:0000313" key="1">
    <source>
        <dbReference type="Proteomes" id="UP000887565"/>
    </source>
</evidence>
<dbReference type="Proteomes" id="UP000887565">
    <property type="component" value="Unplaced"/>
</dbReference>
<accession>A0A915LB49</accession>
<proteinExistence type="predicted"/>
<dbReference type="WBParaSite" id="nRc.2.0.1.t48067-RA">
    <property type="protein sequence ID" value="nRc.2.0.1.t48067-RA"/>
    <property type="gene ID" value="nRc.2.0.1.g48067"/>
</dbReference>
<evidence type="ECO:0000313" key="2">
    <source>
        <dbReference type="WBParaSite" id="nRc.2.0.1.t48067-RA"/>
    </source>
</evidence>